<dbReference type="EMBL" id="JAFFZN010000021">
    <property type="protein sequence ID" value="MBO8188071.1"/>
    <property type="molecule type" value="Genomic_DNA"/>
</dbReference>
<dbReference type="Gene3D" id="3.30.1050.10">
    <property type="entry name" value="SCP2 sterol-binding domain"/>
    <property type="match status" value="1"/>
</dbReference>
<protein>
    <submittedName>
        <fullName evidence="3">SCP2 sterol-binding domain-containing protein</fullName>
    </submittedName>
</protein>
<evidence type="ECO:0000256" key="1">
    <source>
        <dbReference type="SAM" id="MobiDB-lite"/>
    </source>
</evidence>
<comment type="caution">
    <text evidence="3">The sequence shown here is derived from an EMBL/GenBank/DDBJ whole genome shotgun (WGS) entry which is preliminary data.</text>
</comment>
<accession>A0ABS3WYB7</accession>
<evidence type="ECO:0000259" key="2">
    <source>
        <dbReference type="Pfam" id="PF02036"/>
    </source>
</evidence>
<evidence type="ECO:0000313" key="3">
    <source>
        <dbReference type="EMBL" id="MBO8188071.1"/>
    </source>
</evidence>
<sequence>MFHQLRSIARSSAAAPPPDEVEALLDLVFEWFRARFSPERAAPASGVFHYEIDTPLGVRHRYVAVAQGTCATSATLDHAPDATIGVALPDLVALAVGELKGTDAFVSGRLKISGDAFFAMNWIEWFGARSGRPPGSGTASDSEQGEFPCA</sequence>
<feature type="domain" description="SCP2" evidence="2">
    <location>
        <begin position="38"/>
        <end position="122"/>
    </location>
</feature>
<proteinExistence type="predicted"/>
<keyword evidence="4" id="KW-1185">Reference proteome</keyword>
<dbReference type="Pfam" id="PF02036">
    <property type="entry name" value="SCP2"/>
    <property type="match status" value="1"/>
</dbReference>
<dbReference type="SUPFAM" id="SSF55718">
    <property type="entry name" value="SCP-like"/>
    <property type="match status" value="1"/>
</dbReference>
<organism evidence="3 4">
    <name type="scientific">Streptomyces spirodelae</name>
    <dbReference type="NCBI Taxonomy" id="2812904"/>
    <lineage>
        <taxon>Bacteria</taxon>
        <taxon>Bacillati</taxon>
        <taxon>Actinomycetota</taxon>
        <taxon>Actinomycetes</taxon>
        <taxon>Kitasatosporales</taxon>
        <taxon>Streptomycetaceae</taxon>
        <taxon>Streptomyces</taxon>
    </lineage>
</organism>
<feature type="region of interest" description="Disordered" evidence="1">
    <location>
        <begin position="131"/>
        <end position="150"/>
    </location>
</feature>
<reference evidence="3 4" key="1">
    <citation type="submission" date="2021-02" db="EMBL/GenBank/DDBJ databases">
        <title>Streptomyces spirodelae sp. nov., isolated from duckweed.</title>
        <authorList>
            <person name="Saimee Y."/>
            <person name="Duangmal K."/>
        </authorList>
    </citation>
    <scope>NUCLEOTIDE SEQUENCE [LARGE SCALE GENOMIC DNA]</scope>
    <source>
        <strain evidence="3 4">DW4-2</strain>
    </source>
</reference>
<gene>
    <name evidence="3" type="ORF">JW592_21760</name>
</gene>
<dbReference type="InterPro" id="IPR003033">
    <property type="entry name" value="SCP2_sterol-bd_dom"/>
</dbReference>
<dbReference type="InterPro" id="IPR036527">
    <property type="entry name" value="SCP2_sterol-bd_dom_sf"/>
</dbReference>
<name>A0ABS3WYB7_9ACTN</name>
<evidence type="ECO:0000313" key="4">
    <source>
        <dbReference type="Proteomes" id="UP001518976"/>
    </source>
</evidence>
<dbReference type="Proteomes" id="UP001518976">
    <property type="component" value="Unassembled WGS sequence"/>
</dbReference>